<dbReference type="GO" id="GO:0000981">
    <property type="term" value="F:DNA-binding transcription factor activity, RNA polymerase II-specific"/>
    <property type="evidence" value="ECO:0007669"/>
    <property type="project" value="TreeGrafter"/>
</dbReference>
<accession>A0A7R8WJ72</accession>
<evidence type="ECO:0000256" key="2">
    <source>
        <dbReference type="ARBA" id="ARBA00004123"/>
    </source>
</evidence>
<dbReference type="FunFam" id="3.30.160.60:FF:000634">
    <property type="entry name" value="Zinc finger X-chromosomal protein"/>
    <property type="match status" value="1"/>
</dbReference>
<keyword evidence="5" id="KW-0677">Repeat</keyword>
<dbReference type="PANTHER" id="PTHR24408">
    <property type="entry name" value="ZINC FINGER PROTEIN"/>
    <property type="match status" value="1"/>
</dbReference>
<dbReference type="FunFam" id="3.30.160.60:FF:000446">
    <property type="entry name" value="Zinc finger protein"/>
    <property type="match status" value="3"/>
</dbReference>
<evidence type="ECO:0000256" key="5">
    <source>
        <dbReference type="ARBA" id="ARBA00022737"/>
    </source>
</evidence>
<dbReference type="SUPFAM" id="SSF57667">
    <property type="entry name" value="beta-beta-alpha zinc fingers"/>
    <property type="match status" value="7"/>
</dbReference>
<dbReference type="PROSITE" id="PS00028">
    <property type="entry name" value="ZINC_FINGER_C2H2_1"/>
    <property type="match status" value="10"/>
</dbReference>
<evidence type="ECO:0000256" key="4">
    <source>
        <dbReference type="ARBA" id="ARBA00022723"/>
    </source>
</evidence>
<keyword evidence="9" id="KW-0238">DNA-binding</keyword>
<evidence type="ECO:0000256" key="1">
    <source>
        <dbReference type="ARBA" id="ARBA00003767"/>
    </source>
</evidence>
<dbReference type="GO" id="GO:0005634">
    <property type="term" value="C:nucleus"/>
    <property type="evidence" value="ECO:0007669"/>
    <property type="project" value="UniProtKB-SubCell"/>
</dbReference>
<evidence type="ECO:0000256" key="12">
    <source>
        <dbReference type="SAM" id="MobiDB-lite"/>
    </source>
</evidence>
<dbReference type="GO" id="GO:0008270">
    <property type="term" value="F:zinc ion binding"/>
    <property type="evidence" value="ECO:0007669"/>
    <property type="project" value="UniProtKB-KW"/>
</dbReference>
<dbReference type="SMART" id="SM00355">
    <property type="entry name" value="ZnF_C2H2"/>
    <property type="match status" value="13"/>
</dbReference>
<dbReference type="GO" id="GO:0043565">
    <property type="term" value="F:sequence-specific DNA binding"/>
    <property type="evidence" value="ECO:0007669"/>
    <property type="project" value="TreeGrafter"/>
</dbReference>
<dbReference type="EMBL" id="OB665094">
    <property type="protein sequence ID" value="CAD7232754.1"/>
    <property type="molecule type" value="Genomic_DNA"/>
</dbReference>
<comment type="similarity">
    <text evidence="3">Belongs to the krueppel C2H2-type zinc-finger protein family.</text>
</comment>
<evidence type="ECO:0000256" key="10">
    <source>
        <dbReference type="ARBA" id="ARBA00023163"/>
    </source>
</evidence>
<name>A0A7R8WJ72_9CRUS</name>
<dbReference type="FunFam" id="3.30.160.60:FF:000771">
    <property type="entry name" value="zinc finger protein 648"/>
    <property type="match status" value="1"/>
</dbReference>
<comment type="function">
    <text evidence="1">May be involved in transcriptional regulation.</text>
</comment>
<evidence type="ECO:0000256" key="9">
    <source>
        <dbReference type="ARBA" id="ARBA00023125"/>
    </source>
</evidence>
<evidence type="ECO:0000256" key="6">
    <source>
        <dbReference type="ARBA" id="ARBA00022771"/>
    </source>
</evidence>
<evidence type="ECO:0000256" key="8">
    <source>
        <dbReference type="ARBA" id="ARBA00023015"/>
    </source>
</evidence>
<organism evidence="13">
    <name type="scientific">Cyprideis torosa</name>
    <dbReference type="NCBI Taxonomy" id="163714"/>
    <lineage>
        <taxon>Eukaryota</taxon>
        <taxon>Metazoa</taxon>
        <taxon>Ecdysozoa</taxon>
        <taxon>Arthropoda</taxon>
        <taxon>Crustacea</taxon>
        <taxon>Oligostraca</taxon>
        <taxon>Ostracoda</taxon>
        <taxon>Podocopa</taxon>
        <taxon>Podocopida</taxon>
        <taxon>Cytherocopina</taxon>
        <taxon>Cytheroidea</taxon>
        <taxon>Cytherideidae</taxon>
        <taxon>Cyprideis</taxon>
    </lineage>
</organism>
<dbReference type="FunFam" id="3.30.160.60:FF:002343">
    <property type="entry name" value="Zinc finger protein 33A"/>
    <property type="match status" value="2"/>
</dbReference>
<dbReference type="PROSITE" id="PS50157">
    <property type="entry name" value="ZINC_FINGER_C2H2_2"/>
    <property type="match status" value="11"/>
</dbReference>
<evidence type="ECO:0000256" key="7">
    <source>
        <dbReference type="ARBA" id="ARBA00022833"/>
    </source>
</evidence>
<keyword evidence="10" id="KW-0804">Transcription</keyword>
<proteinExistence type="inferred from homology"/>
<evidence type="ECO:0000256" key="3">
    <source>
        <dbReference type="ARBA" id="ARBA00006991"/>
    </source>
</evidence>
<keyword evidence="4" id="KW-0479">Metal-binding</keyword>
<gene>
    <name evidence="13" type="ORF">CTOB1V02_LOCUS10582</name>
</gene>
<keyword evidence="11" id="KW-0539">Nucleus</keyword>
<dbReference type="Gene3D" id="3.30.160.60">
    <property type="entry name" value="Classic Zinc Finger"/>
    <property type="match status" value="12"/>
</dbReference>
<keyword evidence="7" id="KW-0862">Zinc</keyword>
<dbReference type="FunFam" id="3.30.160.60:FF:000624">
    <property type="entry name" value="zinc finger protein 697"/>
    <property type="match status" value="1"/>
</dbReference>
<dbReference type="FunFam" id="3.30.160.60:FF:001134">
    <property type="entry name" value="Zinc finger protein 70"/>
    <property type="match status" value="1"/>
</dbReference>
<sequence length="669" mass="74985">MNSEVEKEPSDFEVPRADDGYALPKFDGMEVLTDHHKFPVSSETATVTDVVQGYTNSDSETGGAPDQIEFDGMEVLTDHHKFSVSSETATVTDVVQGYTNSDSETGGAPDQIEFSEDEGTVRRGKNSRGHCQRKKRFTCDVCGKSLSTKQHLQSHEFTHTGEKPFSCRICGKSFAQSSNLSTHKLTHTGQKPFGCRICGKAFGDNANLRKHELIHSGGKPFACRICGRSFTRSSSLSSHKLIHTGEKQNLWQVIRTQRQFIVPQVDSQWICGKSFGDSSHLSRHKLIHTGQKPFACRICGKLFAQSWNLTTHKLTHTGGRPFSCSVCEKAFNQQSHLRTHEFTHKKEKRFHCLICGDGFRSKSGLHNHEKKHSEGNQSTCALCGQPFRLVEDLEKHLKKYLSCPVRGAFLKMNSEVEKEPSGVEIQREDVGFALPKFDGMEVLAEHHEFAESGETAAPTDTVPGYTDNDNQTGDASDQIEVSEDEGTVRKGKNSRGHCQRKKRFTCAVCGKSLSTKRNLQSHKFTHTGQKPFACRICLKSFAQSSVLARHSLQPREQPTKARIHPQKREALPLLGWWKCIPKQVGTYCSVCGKAFNQESNLRRHEFTHKKEKRFHCSVGGNVFRSKSGLKDRENKHSEGNQSVCALCDQPFPLVEDLEKHLKWHIQSGS</sequence>
<dbReference type="InterPro" id="IPR036236">
    <property type="entry name" value="Znf_C2H2_sf"/>
</dbReference>
<evidence type="ECO:0000313" key="13">
    <source>
        <dbReference type="EMBL" id="CAD7232754.1"/>
    </source>
</evidence>
<dbReference type="PANTHER" id="PTHR24408:SF34">
    <property type="entry name" value="ZINC FINGER PROTEIN 672-RELATED"/>
    <property type="match status" value="1"/>
</dbReference>
<protein>
    <submittedName>
        <fullName evidence="13">Uncharacterized protein</fullName>
    </submittedName>
</protein>
<comment type="subcellular location">
    <subcellularLocation>
        <location evidence="2">Nucleus</location>
    </subcellularLocation>
</comment>
<keyword evidence="6" id="KW-0863">Zinc-finger</keyword>
<keyword evidence="8" id="KW-0805">Transcription regulation</keyword>
<reference evidence="13" key="1">
    <citation type="submission" date="2020-11" db="EMBL/GenBank/DDBJ databases">
        <authorList>
            <person name="Tran Van P."/>
        </authorList>
    </citation>
    <scope>NUCLEOTIDE SEQUENCE</scope>
</reference>
<dbReference type="InterPro" id="IPR013087">
    <property type="entry name" value="Znf_C2H2_type"/>
</dbReference>
<dbReference type="AlphaFoldDB" id="A0A7R8WJ72"/>
<feature type="region of interest" description="Disordered" evidence="12">
    <location>
        <begin position="450"/>
        <end position="496"/>
    </location>
</feature>
<dbReference type="Pfam" id="PF00096">
    <property type="entry name" value="zf-C2H2"/>
    <property type="match status" value="9"/>
</dbReference>
<evidence type="ECO:0000256" key="11">
    <source>
        <dbReference type="ARBA" id="ARBA00023242"/>
    </source>
</evidence>